<evidence type="ECO:0000313" key="3">
    <source>
        <dbReference type="Proteomes" id="UP001218246"/>
    </source>
</evidence>
<dbReference type="SUPFAM" id="SSF52833">
    <property type="entry name" value="Thioredoxin-like"/>
    <property type="match status" value="1"/>
</dbReference>
<comment type="caution">
    <text evidence="2">The sequence shown here is derived from an EMBL/GenBank/DDBJ whole genome shotgun (WGS) entry which is preliminary data.</text>
</comment>
<reference evidence="2 3" key="1">
    <citation type="submission" date="2023-04" db="EMBL/GenBank/DDBJ databases">
        <title>Ectobacillus antri isolated from activated sludge.</title>
        <authorList>
            <person name="Yan P."/>
            <person name="Liu X."/>
        </authorList>
    </citation>
    <scope>NUCLEOTIDE SEQUENCE [LARGE SCALE GENOMIC DNA]</scope>
    <source>
        <strain evidence="2 3">C18H</strain>
    </source>
</reference>
<dbReference type="PANTHER" id="PTHR34386:SF1">
    <property type="entry name" value="GLUTAREDOXIN-LIKE PROTEIN NRDH"/>
    <property type="match status" value="1"/>
</dbReference>
<dbReference type="Pfam" id="PF00462">
    <property type="entry name" value="Glutaredoxin"/>
    <property type="match status" value="1"/>
</dbReference>
<dbReference type="EMBL" id="JARULN010000001">
    <property type="protein sequence ID" value="MDG5752436.1"/>
    <property type="molecule type" value="Genomic_DNA"/>
</dbReference>
<evidence type="ECO:0000259" key="1">
    <source>
        <dbReference type="Pfam" id="PF00462"/>
    </source>
</evidence>
<dbReference type="CDD" id="cd02976">
    <property type="entry name" value="NrdH"/>
    <property type="match status" value="1"/>
</dbReference>
<evidence type="ECO:0000313" key="2">
    <source>
        <dbReference type="EMBL" id="MDG5752436.1"/>
    </source>
</evidence>
<proteinExistence type="predicted"/>
<dbReference type="InterPro" id="IPR051548">
    <property type="entry name" value="Grx-like_ET"/>
</dbReference>
<dbReference type="PANTHER" id="PTHR34386">
    <property type="entry name" value="GLUTAREDOXIN"/>
    <property type="match status" value="1"/>
</dbReference>
<dbReference type="PROSITE" id="PS51354">
    <property type="entry name" value="GLUTAREDOXIN_2"/>
    <property type="match status" value="1"/>
</dbReference>
<dbReference type="RefSeq" id="WP_124564875.1">
    <property type="nucleotide sequence ID" value="NZ_JARRRY010000001.1"/>
</dbReference>
<keyword evidence="3" id="KW-1185">Reference proteome</keyword>
<dbReference type="Gene3D" id="3.40.30.10">
    <property type="entry name" value="Glutaredoxin"/>
    <property type="match status" value="1"/>
</dbReference>
<gene>
    <name evidence="2" type="ORF">P6P90_00285</name>
</gene>
<name>A0ABT6H1X6_9BACI</name>
<accession>A0ABT6H1X6</accession>
<dbReference type="InterPro" id="IPR036249">
    <property type="entry name" value="Thioredoxin-like_sf"/>
</dbReference>
<dbReference type="Proteomes" id="UP001218246">
    <property type="component" value="Unassembled WGS sequence"/>
</dbReference>
<feature type="domain" description="Glutaredoxin" evidence="1">
    <location>
        <begin position="4"/>
        <end position="63"/>
    </location>
</feature>
<protein>
    <submittedName>
        <fullName evidence="2">Glutaredoxin domain-containing protein</fullName>
    </submittedName>
</protein>
<organism evidence="2 3">
    <name type="scientific">Ectobacillus antri</name>
    <dbReference type="NCBI Taxonomy" id="2486280"/>
    <lineage>
        <taxon>Bacteria</taxon>
        <taxon>Bacillati</taxon>
        <taxon>Bacillota</taxon>
        <taxon>Bacilli</taxon>
        <taxon>Bacillales</taxon>
        <taxon>Bacillaceae</taxon>
        <taxon>Ectobacillus</taxon>
    </lineage>
</organism>
<dbReference type="InterPro" id="IPR002109">
    <property type="entry name" value="Glutaredoxin"/>
</dbReference>
<sequence>MKQIELYTQPECPPCEIIKLFFQHHHLTYTEYNIKVDTDAARRLTEQYHAYSTPTVIINGEAVIGFNIERLEELLQL</sequence>